<dbReference type="AlphaFoldDB" id="A0A520N3D9"/>
<dbReference type="Proteomes" id="UP000315283">
    <property type="component" value="Unassembled WGS sequence"/>
</dbReference>
<evidence type="ECO:0000313" key="1">
    <source>
        <dbReference type="EMBL" id="RZO28002.1"/>
    </source>
</evidence>
<accession>A0A520N3D9</accession>
<protein>
    <submittedName>
        <fullName evidence="1">Uncharacterized protein</fullName>
    </submittedName>
</protein>
<evidence type="ECO:0000313" key="2">
    <source>
        <dbReference type="Proteomes" id="UP000315283"/>
    </source>
</evidence>
<name>A0A520N3D9_9GAMM</name>
<organism evidence="1 2">
    <name type="scientific">SAR86 cluster bacterium</name>
    <dbReference type="NCBI Taxonomy" id="2030880"/>
    <lineage>
        <taxon>Bacteria</taxon>
        <taxon>Pseudomonadati</taxon>
        <taxon>Pseudomonadota</taxon>
        <taxon>Gammaproteobacteria</taxon>
        <taxon>SAR86 cluster</taxon>
    </lineage>
</organism>
<gene>
    <name evidence="1" type="ORF">EVA97_03410</name>
</gene>
<reference evidence="1 2" key="1">
    <citation type="submission" date="2019-02" db="EMBL/GenBank/DDBJ databases">
        <title>Prokaryotic population dynamics and viral predation in marine succession experiment using metagenomics: the confinement effect.</title>
        <authorList>
            <person name="Haro-Moreno J.M."/>
            <person name="Rodriguez-Valera F."/>
            <person name="Lopez-Perez M."/>
        </authorList>
    </citation>
    <scope>NUCLEOTIDE SEQUENCE [LARGE SCALE GENOMIC DNA]</scope>
    <source>
        <strain evidence="1">MED-G164</strain>
    </source>
</reference>
<sequence>MNKKYLILSLVFLAGLSYDSFNGHFDHFDHNEVSHISECQACEENVDIKIASTKAKNSYIQISPKTNHTSRFVNLKNRSNLSRAPPLN</sequence>
<comment type="caution">
    <text evidence="1">The sequence shown here is derived from an EMBL/GenBank/DDBJ whole genome shotgun (WGS) entry which is preliminary data.</text>
</comment>
<proteinExistence type="predicted"/>
<dbReference type="EMBL" id="SHBJ01000022">
    <property type="protein sequence ID" value="RZO28002.1"/>
    <property type="molecule type" value="Genomic_DNA"/>
</dbReference>